<dbReference type="EMBL" id="JARBHB010000003">
    <property type="protein sequence ID" value="KAJ8889811.1"/>
    <property type="molecule type" value="Genomic_DNA"/>
</dbReference>
<name>A0ABQ9HZJ1_9NEOP</name>
<evidence type="ECO:0000313" key="1">
    <source>
        <dbReference type="EMBL" id="KAJ8889811.1"/>
    </source>
</evidence>
<organism evidence="1 2">
    <name type="scientific">Dryococelus australis</name>
    <dbReference type="NCBI Taxonomy" id="614101"/>
    <lineage>
        <taxon>Eukaryota</taxon>
        <taxon>Metazoa</taxon>
        <taxon>Ecdysozoa</taxon>
        <taxon>Arthropoda</taxon>
        <taxon>Hexapoda</taxon>
        <taxon>Insecta</taxon>
        <taxon>Pterygota</taxon>
        <taxon>Neoptera</taxon>
        <taxon>Polyneoptera</taxon>
        <taxon>Phasmatodea</taxon>
        <taxon>Verophasmatodea</taxon>
        <taxon>Anareolatae</taxon>
        <taxon>Phasmatidae</taxon>
        <taxon>Eurycanthinae</taxon>
        <taxon>Dryococelus</taxon>
    </lineage>
</organism>
<accession>A0ABQ9HZJ1</accession>
<evidence type="ECO:0000313" key="2">
    <source>
        <dbReference type="Proteomes" id="UP001159363"/>
    </source>
</evidence>
<proteinExistence type="predicted"/>
<sequence>MKCDSNMALINQKAIVETPSGWNDEILTARVKPQPFKVVSCESQCVFLAWEKFLTHLCATKCPLATRPIKHVVISQDHTRFIQYRLTYNGTNDTAVVVPSKNKRPTSDFQPGEFRLHPRSYEELFPVKKAKYKVLQVLKNFCEDEAKWYFASLPHTT</sequence>
<keyword evidence="2" id="KW-1185">Reference proteome</keyword>
<gene>
    <name evidence="1" type="ORF">PR048_009315</name>
</gene>
<protein>
    <submittedName>
        <fullName evidence="1">Uncharacterized protein</fullName>
    </submittedName>
</protein>
<comment type="caution">
    <text evidence="1">The sequence shown here is derived from an EMBL/GenBank/DDBJ whole genome shotgun (WGS) entry which is preliminary data.</text>
</comment>
<reference evidence="1 2" key="1">
    <citation type="submission" date="2023-02" db="EMBL/GenBank/DDBJ databases">
        <title>LHISI_Scaffold_Assembly.</title>
        <authorList>
            <person name="Stuart O.P."/>
            <person name="Cleave R."/>
            <person name="Magrath M.J.L."/>
            <person name="Mikheyev A.S."/>
        </authorList>
    </citation>
    <scope>NUCLEOTIDE SEQUENCE [LARGE SCALE GENOMIC DNA]</scope>
    <source>
        <strain evidence="1">Daus_M_001</strain>
        <tissue evidence="1">Leg muscle</tissue>
    </source>
</reference>
<dbReference type="Proteomes" id="UP001159363">
    <property type="component" value="Chromosome 3"/>
</dbReference>